<evidence type="ECO:0000259" key="1">
    <source>
        <dbReference type="Pfam" id="PF01494"/>
    </source>
</evidence>
<reference evidence="2 3" key="1">
    <citation type="submission" date="2020-07" db="EMBL/GenBank/DDBJ databases">
        <title>Sequencing the genomes of 1000 actinobacteria strains.</title>
        <authorList>
            <person name="Klenk H.-P."/>
        </authorList>
    </citation>
    <scope>NUCLEOTIDE SEQUENCE [LARGE SCALE GENOMIC DNA]</scope>
    <source>
        <strain evidence="2 3">DSM 104006</strain>
    </source>
</reference>
<dbReference type="Gene3D" id="3.30.9.10">
    <property type="entry name" value="D-Amino Acid Oxidase, subunit A, domain 2"/>
    <property type="match status" value="1"/>
</dbReference>
<dbReference type="RefSeq" id="WP_179773262.1">
    <property type="nucleotide sequence ID" value="NZ_JACCFK010000001.1"/>
</dbReference>
<feature type="domain" description="FAD-binding" evidence="1">
    <location>
        <begin position="5"/>
        <end position="346"/>
    </location>
</feature>
<dbReference type="PRINTS" id="PR00420">
    <property type="entry name" value="RNGMNOXGNASE"/>
</dbReference>
<name>A0A853B2P8_9PSEU</name>
<protein>
    <submittedName>
        <fullName evidence="2">2-polyprenyl-6-methoxyphenol hydroxylase-like FAD-dependent oxidoreductase</fullName>
    </submittedName>
</protein>
<dbReference type="InterPro" id="IPR036188">
    <property type="entry name" value="FAD/NAD-bd_sf"/>
</dbReference>
<accession>A0A853B2P8</accession>
<dbReference type="EMBL" id="JACCFK010000001">
    <property type="protein sequence ID" value="NYI89051.1"/>
    <property type="molecule type" value="Genomic_DNA"/>
</dbReference>
<gene>
    <name evidence="2" type="ORF">HNR02_002374</name>
</gene>
<dbReference type="InterPro" id="IPR051704">
    <property type="entry name" value="FAD_aromatic-hydroxylase"/>
</dbReference>
<dbReference type="Pfam" id="PF01494">
    <property type="entry name" value="FAD_binding_3"/>
    <property type="match status" value="1"/>
</dbReference>
<dbReference type="AlphaFoldDB" id="A0A853B2P8"/>
<dbReference type="GO" id="GO:0071949">
    <property type="term" value="F:FAD binding"/>
    <property type="evidence" value="ECO:0007669"/>
    <property type="project" value="InterPro"/>
</dbReference>
<organism evidence="2 3">
    <name type="scientific">Amycolatopsis endophytica</name>
    <dbReference type="NCBI Taxonomy" id="860233"/>
    <lineage>
        <taxon>Bacteria</taxon>
        <taxon>Bacillati</taxon>
        <taxon>Actinomycetota</taxon>
        <taxon>Actinomycetes</taxon>
        <taxon>Pseudonocardiales</taxon>
        <taxon>Pseudonocardiaceae</taxon>
        <taxon>Amycolatopsis</taxon>
    </lineage>
</organism>
<keyword evidence="3" id="KW-1185">Reference proteome</keyword>
<evidence type="ECO:0000313" key="2">
    <source>
        <dbReference type="EMBL" id="NYI89051.1"/>
    </source>
</evidence>
<evidence type="ECO:0000313" key="3">
    <source>
        <dbReference type="Proteomes" id="UP000549616"/>
    </source>
</evidence>
<dbReference type="Proteomes" id="UP000549616">
    <property type="component" value="Unassembled WGS sequence"/>
</dbReference>
<proteinExistence type="predicted"/>
<dbReference type="PANTHER" id="PTHR46865:SF2">
    <property type="entry name" value="MONOOXYGENASE"/>
    <property type="match status" value="1"/>
</dbReference>
<comment type="caution">
    <text evidence="2">The sequence shown here is derived from an EMBL/GenBank/DDBJ whole genome shotgun (WGS) entry which is preliminary data.</text>
</comment>
<dbReference type="PANTHER" id="PTHR46865">
    <property type="entry name" value="OXIDOREDUCTASE-RELATED"/>
    <property type="match status" value="1"/>
</dbReference>
<dbReference type="InterPro" id="IPR002938">
    <property type="entry name" value="FAD-bd"/>
</dbReference>
<dbReference type="Gene3D" id="3.50.50.60">
    <property type="entry name" value="FAD/NAD(P)-binding domain"/>
    <property type="match status" value="1"/>
</dbReference>
<sequence length="395" mass="42843">MTKNKVLISGASIAGPALAYWLSRHGFSVTVVERCPGIRPGGQAIDVRGPALEVAERMGVLEKLRAASTEMGGMSVVDADGTEVYRNVEHTVTGGDLDSPDVEILRDDLTAIITEAAGEEIEYLFDDSIAELDQDDDEVRVVFDSGLRRSFDLVVGADGLHSNTRRLVFGPAGQFISHLGTYMAVYTVPNFLDLKNWQVMHQMPGEGMRGGMVMSARHNTEARAYLMFDSEEPVDYDYRDIEGQKALLAEKLAGDSWVIPQLLEYARTASDFHFDSAAQIRMDSWSRGRVVLLGDAGYCGSPMSGQGTSMALVGAYVLAGELAAAGGDHRAAFAAYEKELRGYVQANQDMAIANMEMRRAGTMQAAEESESAEALVESGMADFAQVVGSYTIKDY</sequence>
<dbReference type="SUPFAM" id="SSF51905">
    <property type="entry name" value="FAD/NAD(P)-binding domain"/>
    <property type="match status" value="1"/>
</dbReference>